<sequence>MSLYTVLDISEDASDFELEQAFRSRSLQFLPTLDSRDHREFYAVSDAFQILRNHRTEYNTNSSNLYWLSDQLQLTVPAVEYFCLLFGMPQMEPFIGTVPVLHWMLNLAPEFPFVDREIKRVPLHILNMLDRARDKRPYDSSSARDHNSRYHRNRSRDAHSLFIDPYLRRVSAQAYVLERGQEIDVSKQVDRLRFLLDVDRDGDGNFWEQKWASFDQVHNRNEDSEDDEDEEEETQEEREKVNNAENNHVTCHVTSTGATDSTETLTNDMTAPASPTTTRRFGGRLRSFVKRHTRGRERYRPHSGQVSREGSATGENETRQSSTSRDESTTRASSLDSKHRPSSPDLGRYKVRERGSESHDSSEVCDRNDSPRDGGGDGDGQPGEIHGFSTTFLHRFQNELNLICEHPFAPSVFQATGTMFKLRSKGLVRQYLPNLPFRGSHFEQTKQSARAILLMDRCVDAKDRCLKINDFWGKYGLSHKDQVNFMYTTCFYELIREVAMNVNRIISQLFEDDEAKVRRKFKRQRAHRLWEMGDWLVKRGAEMAAKRGINVTHNPAVKPDDVVSSIVAVVSYMEFVVINHRPYQTQTRINYAFEKAAVSGDGHEKSGNGDFHVTGDKSNPIHKAAASLWTPWAVASCNPLALADPQKAEEFSSFDFRYEDVFKKKKDQCECGVALFQ</sequence>
<accession>A0A1D8NG77</accession>
<feature type="region of interest" description="Disordered" evidence="1">
    <location>
        <begin position="217"/>
        <end position="386"/>
    </location>
</feature>
<dbReference type="InterPro" id="IPR036869">
    <property type="entry name" value="J_dom_sf"/>
</dbReference>
<dbReference type="GeneID" id="2910620"/>
<name>A0A1D8NG77_YARLL</name>
<organism evidence="3 4">
    <name type="scientific">Yarrowia lipolytica</name>
    <name type="common">Candida lipolytica</name>
    <dbReference type="NCBI Taxonomy" id="4952"/>
    <lineage>
        <taxon>Eukaryota</taxon>
        <taxon>Fungi</taxon>
        <taxon>Dikarya</taxon>
        <taxon>Ascomycota</taxon>
        <taxon>Saccharomycotina</taxon>
        <taxon>Dipodascomycetes</taxon>
        <taxon>Dipodascales</taxon>
        <taxon>Dipodascales incertae sedis</taxon>
        <taxon>Yarrowia</taxon>
    </lineage>
</organism>
<feature type="compositionally biased region" description="Polar residues" evidence="1">
    <location>
        <begin position="243"/>
        <end position="279"/>
    </location>
</feature>
<dbReference type="VEuPathDB" id="FungiDB:YALI0_D24830g"/>
<feature type="compositionally biased region" description="Polar residues" evidence="1">
    <location>
        <begin position="304"/>
        <end position="323"/>
    </location>
</feature>
<dbReference type="EMBL" id="CP017556">
    <property type="protein sequence ID" value="AOW04603.1"/>
    <property type="molecule type" value="Genomic_DNA"/>
</dbReference>
<dbReference type="SUPFAM" id="SSF46565">
    <property type="entry name" value="Chaperone J-domain"/>
    <property type="match status" value="1"/>
</dbReference>
<evidence type="ECO:0000313" key="4">
    <source>
        <dbReference type="Proteomes" id="UP000182444"/>
    </source>
</evidence>
<protein>
    <recommendedName>
        <fullName evidence="2">J domain-containing protein</fullName>
    </recommendedName>
</protein>
<feature type="compositionally biased region" description="Acidic residues" evidence="1">
    <location>
        <begin position="223"/>
        <end position="236"/>
    </location>
</feature>
<feature type="compositionally biased region" description="Basic and acidic residues" evidence="1">
    <location>
        <begin position="347"/>
        <end position="375"/>
    </location>
</feature>
<evidence type="ECO:0000259" key="2">
    <source>
        <dbReference type="PROSITE" id="PS50076"/>
    </source>
</evidence>
<reference evidence="3 4" key="1">
    <citation type="journal article" date="2016" name="PLoS ONE">
        <title>Sequence Assembly of Yarrowia lipolytica Strain W29/CLIB89 Shows Transposable Element Diversity.</title>
        <authorList>
            <person name="Magnan C."/>
            <person name="Yu J."/>
            <person name="Chang I."/>
            <person name="Jahn E."/>
            <person name="Kanomata Y."/>
            <person name="Wu J."/>
            <person name="Zeller M."/>
            <person name="Oakes M."/>
            <person name="Baldi P."/>
            <person name="Sandmeyer S."/>
        </authorList>
    </citation>
    <scope>NUCLEOTIDE SEQUENCE [LARGE SCALE GENOMIC DNA]</scope>
    <source>
        <strain evidence="4">CLIB89(W29)</strain>
    </source>
</reference>
<evidence type="ECO:0000313" key="3">
    <source>
        <dbReference type="EMBL" id="AOW04603.1"/>
    </source>
</evidence>
<proteinExistence type="predicted"/>
<dbReference type="Gene3D" id="1.10.287.110">
    <property type="entry name" value="DnaJ domain"/>
    <property type="match status" value="1"/>
</dbReference>
<dbReference type="RefSeq" id="XP_503247.4">
    <property type="nucleotide sequence ID" value="XM_503247.4"/>
</dbReference>
<dbReference type="Proteomes" id="UP000182444">
    <property type="component" value="Chromosome 1D"/>
</dbReference>
<gene>
    <name evidence="3" type="ORF">YALI1_D32880g</name>
</gene>
<feature type="compositionally biased region" description="Basic residues" evidence="1">
    <location>
        <begin position="281"/>
        <end position="301"/>
    </location>
</feature>
<evidence type="ECO:0000256" key="1">
    <source>
        <dbReference type="SAM" id="MobiDB-lite"/>
    </source>
</evidence>
<dbReference type="VEuPathDB" id="FungiDB:YALI1_D32880g"/>
<dbReference type="AlphaFoldDB" id="A0A1D8NG77"/>
<dbReference type="KEGG" id="yli:2910620"/>
<dbReference type="InterPro" id="IPR001623">
    <property type="entry name" value="DnaJ_domain"/>
</dbReference>
<dbReference type="PROSITE" id="PS50076">
    <property type="entry name" value="DNAJ_2"/>
    <property type="match status" value="1"/>
</dbReference>
<feature type="domain" description="J" evidence="2">
    <location>
        <begin position="2"/>
        <end position="62"/>
    </location>
</feature>